<evidence type="ECO:0000313" key="5">
    <source>
        <dbReference type="Proteomes" id="UP000078070"/>
    </source>
</evidence>
<protein>
    <submittedName>
        <fullName evidence="4">NAD(P)H nitroreductase</fullName>
    </submittedName>
</protein>
<comment type="similarity">
    <text evidence="1">Belongs to the nitroreductase family.</text>
</comment>
<evidence type="ECO:0000259" key="3">
    <source>
        <dbReference type="Pfam" id="PF00881"/>
    </source>
</evidence>
<dbReference type="RefSeq" id="WP_067376345.1">
    <property type="nucleotide sequence ID" value="NZ_CP015839.1"/>
</dbReference>
<feature type="domain" description="Nitroreductase" evidence="3">
    <location>
        <begin position="9"/>
        <end position="184"/>
    </location>
</feature>
<dbReference type="OrthoDB" id="9784375at2"/>
<dbReference type="InterPro" id="IPR000415">
    <property type="entry name" value="Nitroreductase-like"/>
</dbReference>
<gene>
    <name evidence="4" type="ORF">A8C75_00045</name>
</gene>
<name>A0A1A9ET98_9GAMM</name>
<dbReference type="AlphaFoldDB" id="A0A1A9ET98"/>
<dbReference type="EMBL" id="CP015839">
    <property type="protein sequence ID" value="ANG61002.1"/>
    <property type="molecule type" value="Genomic_DNA"/>
</dbReference>
<reference evidence="4 5" key="2">
    <citation type="journal article" date="2018" name="Int. J. Syst. Evol. Microbiol.">
        <title>Marinobacterium aestuarii sp. nov., a benzene-degrading marine bacterium isolated from estuary sediment.</title>
        <authorList>
            <person name="Bae S.S."/>
            <person name="Jung J."/>
            <person name="Chung D."/>
            <person name="Baek K."/>
        </authorList>
    </citation>
    <scope>NUCLEOTIDE SEQUENCE [LARGE SCALE GENOMIC DNA]</scope>
    <source>
        <strain evidence="4 5">ST58-10</strain>
    </source>
</reference>
<dbReference type="STRING" id="1821621.A8C75_00045"/>
<dbReference type="CDD" id="cd02137">
    <property type="entry name" value="MhqN-like"/>
    <property type="match status" value="1"/>
</dbReference>
<dbReference type="PANTHER" id="PTHR43673:SF12">
    <property type="entry name" value="PROTEIN DRGA"/>
    <property type="match status" value="1"/>
</dbReference>
<evidence type="ECO:0000313" key="4">
    <source>
        <dbReference type="EMBL" id="ANG61002.1"/>
    </source>
</evidence>
<keyword evidence="5" id="KW-1185">Reference proteome</keyword>
<dbReference type="Gene3D" id="3.40.109.10">
    <property type="entry name" value="NADH Oxidase"/>
    <property type="match status" value="1"/>
</dbReference>
<evidence type="ECO:0000256" key="1">
    <source>
        <dbReference type="ARBA" id="ARBA00007118"/>
    </source>
</evidence>
<dbReference type="Proteomes" id="UP000078070">
    <property type="component" value="Chromosome"/>
</dbReference>
<organism evidence="4 5">
    <name type="scientific">Marinobacterium aestuarii</name>
    <dbReference type="NCBI Taxonomy" id="1821621"/>
    <lineage>
        <taxon>Bacteria</taxon>
        <taxon>Pseudomonadati</taxon>
        <taxon>Pseudomonadota</taxon>
        <taxon>Gammaproteobacteria</taxon>
        <taxon>Oceanospirillales</taxon>
        <taxon>Oceanospirillaceae</taxon>
        <taxon>Marinobacterium</taxon>
    </lineage>
</organism>
<reference evidence="5" key="1">
    <citation type="submission" date="2016-05" db="EMBL/GenBank/DDBJ databases">
        <authorList>
            <person name="Baek K."/>
            <person name="Yang S.-J."/>
        </authorList>
    </citation>
    <scope>NUCLEOTIDE SEQUENCE [LARGE SCALE GENOMIC DNA]</scope>
    <source>
        <strain evidence="5">ST58-10</strain>
    </source>
</reference>
<dbReference type="SUPFAM" id="SSF55469">
    <property type="entry name" value="FMN-dependent nitroreductase-like"/>
    <property type="match status" value="1"/>
</dbReference>
<dbReference type="Pfam" id="PF00881">
    <property type="entry name" value="Nitroreductase"/>
    <property type="match status" value="1"/>
</dbReference>
<dbReference type="KEGG" id="mars:A8C75_00045"/>
<keyword evidence="2" id="KW-0560">Oxidoreductase</keyword>
<evidence type="ECO:0000256" key="2">
    <source>
        <dbReference type="ARBA" id="ARBA00023002"/>
    </source>
</evidence>
<sequence length="205" mass="21894">MTNPIKLLIESRASTGRFDPARGLSEHEVSELVRLATRAPSAFNVQNWKFVAVRSLEAKARLKAAAFNQPQVEDAAVTFIVCGTLGAHLDMPRVLQPSVDAGIVPQAVADGWVAMAAASHRDNPQLQRDEAFRSASLAAMTLMLAAEGMGFSTGAMSGFDTDAVTAAFGLDASEVPVMLVTAGYGLANNWPQKPRRPLHEVMTFA</sequence>
<dbReference type="GO" id="GO:0016491">
    <property type="term" value="F:oxidoreductase activity"/>
    <property type="evidence" value="ECO:0007669"/>
    <property type="project" value="UniProtKB-KW"/>
</dbReference>
<dbReference type="PANTHER" id="PTHR43673">
    <property type="entry name" value="NAD(P)H NITROREDUCTASE YDGI-RELATED"/>
    <property type="match status" value="1"/>
</dbReference>
<accession>A0A1A9ET98</accession>
<proteinExistence type="inferred from homology"/>
<dbReference type="InterPro" id="IPR029479">
    <property type="entry name" value="Nitroreductase"/>
</dbReference>